<evidence type="ECO:0000256" key="4">
    <source>
        <dbReference type="PROSITE-ProRule" id="PRU10141"/>
    </source>
</evidence>
<dbReference type="Gene3D" id="1.10.150.280">
    <property type="entry name" value="AF1531-like domain"/>
    <property type="match status" value="1"/>
</dbReference>
<dbReference type="PROSITE" id="PS00107">
    <property type="entry name" value="PROTEIN_KINASE_ATP"/>
    <property type="match status" value="1"/>
</dbReference>
<dbReference type="InterPro" id="IPR019821">
    <property type="entry name" value="Kinesin_motor_CS"/>
</dbReference>
<dbReference type="Gene3D" id="1.10.510.10">
    <property type="entry name" value="Transferase(Phosphotransferase) domain 1"/>
    <property type="match status" value="1"/>
</dbReference>
<protein>
    <submittedName>
        <fullName evidence="8">Uncharacterized protein</fullName>
    </submittedName>
</protein>
<feature type="binding site" evidence="3">
    <location>
        <begin position="899"/>
        <end position="906"/>
    </location>
    <ligand>
        <name>ATP</name>
        <dbReference type="ChEBI" id="CHEBI:30616"/>
    </ligand>
</feature>
<dbReference type="Pfam" id="PF00225">
    <property type="entry name" value="Kinesin"/>
    <property type="match status" value="1"/>
</dbReference>
<evidence type="ECO:0000256" key="5">
    <source>
        <dbReference type="SAM" id="MobiDB-lite"/>
    </source>
</evidence>
<dbReference type="PRINTS" id="PR00380">
    <property type="entry name" value="KINESINHEAVY"/>
</dbReference>
<dbReference type="Gene3D" id="3.30.200.20">
    <property type="entry name" value="Phosphorylase Kinase, domain 1"/>
    <property type="match status" value="1"/>
</dbReference>
<dbReference type="GO" id="GO:0005524">
    <property type="term" value="F:ATP binding"/>
    <property type="evidence" value="ECO:0007669"/>
    <property type="project" value="UniProtKB-UniRule"/>
</dbReference>
<dbReference type="PROSITE" id="PS50011">
    <property type="entry name" value="PROTEIN_KINASE_DOM"/>
    <property type="match status" value="1"/>
</dbReference>
<evidence type="ECO:0000256" key="3">
    <source>
        <dbReference type="PROSITE-ProRule" id="PRU00283"/>
    </source>
</evidence>
<dbReference type="PROSITE" id="PS50067">
    <property type="entry name" value="KINESIN_MOTOR_2"/>
    <property type="match status" value="1"/>
</dbReference>
<feature type="region of interest" description="Disordered" evidence="5">
    <location>
        <begin position="284"/>
        <end position="313"/>
    </location>
</feature>
<dbReference type="SMART" id="SM00220">
    <property type="entry name" value="S_TKc"/>
    <property type="match status" value="1"/>
</dbReference>
<reference evidence="8" key="1">
    <citation type="submission" date="2020-05" db="EMBL/GenBank/DDBJ databases">
        <title>Phylogenomic resolution of chytrid fungi.</title>
        <authorList>
            <person name="Stajich J.E."/>
            <person name="Amses K."/>
            <person name="Simmons R."/>
            <person name="Seto K."/>
            <person name="Myers J."/>
            <person name="Bonds A."/>
            <person name="Quandt C.A."/>
            <person name="Barry K."/>
            <person name="Liu P."/>
            <person name="Grigoriev I."/>
            <person name="Longcore J.E."/>
            <person name="James T.Y."/>
        </authorList>
    </citation>
    <scope>NUCLEOTIDE SEQUENCE</scope>
    <source>
        <strain evidence="8">PLAUS21</strain>
    </source>
</reference>
<evidence type="ECO:0000313" key="9">
    <source>
        <dbReference type="Proteomes" id="UP001210925"/>
    </source>
</evidence>
<gene>
    <name evidence="8" type="ORF">HK103_003947</name>
</gene>
<evidence type="ECO:0000256" key="1">
    <source>
        <dbReference type="ARBA" id="ARBA00022741"/>
    </source>
</evidence>
<proteinExistence type="inferred from homology"/>
<dbReference type="InterPro" id="IPR027417">
    <property type="entry name" value="P-loop_NTPase"/>
</dbReference>
<feature type="compositionally biased region" description="Basic and acidic residues" evidence="5">
    <location>
        <begin position="285"/>
        <end position="306"/>
    </location>
</feature>
<dbReference type="Proteomes" id="UP001210925">
    <property type="component" value="Unassembled WGS sequence"/>
</dbReference>
<dbReference type="InterPro" id="IPR010994">
    <property type="entry name" value="RuvA_2-like"/>
</dbReference>
<dbReference type="SUPFAM" id="SSF47781">
    <property type="entry name" value="RuvA domain 2-like"/>
    <property type="match status" value="1"/>
</dbReference>
<dbReference type="GO" id="GO:0004674">
    <property type="term" value="F:protein serine/threonine kinase activity"/>
    <property type="evidence" value="ECO:0007669"/>
    <property type="project" value="TreeGrafter"/>
</dbReference>
<dbReference type="SUPFAM" id="SSF56112">
    <property type="entry name" value="Protein kinase-like (PK-like)"/>
    <property type="match status" value="1"/>
</dbReference>
<dbReference type="GO" id="GO:0045719">
    <property type="term" value="P:negative regulation of glycogen biosynthetic process"/>
    <property type="evidence" value="ECO:0007669"/>
    <property type="project" value="TreeGrafter"/>
</dbReference>
<feature type="binding site" evidence="4">
    <location>
        <position position="609"/>
    </location>
    <ligand>
        <name>ATP</name>
        <dbReference type="ChEBI" id="CHEBI:30616"/>
    </ligand>
</feature>
<dbReference type="InterPro" id="IPR008271">
    <property type="entry name" value="Ser/Thr_kinase_AS"/>
</dbReference>
<organism evidence="8 9">
    <name type="scientific">Boothiomyces macroporosus</name>
    <dbReference type="NCBI Taxonomy" id="261099"/>
    <lineage>
        <taxon>Eukaryota</taxon>
        <taxon>Fungi</taxon>
        <taxon>Fungi incertae sedis</taxon>
        <taxon>Chytridiomycota</taxon>
        <taxon>Chytridiomycota incertae sedis</taxon>
        <taxon>Chytridiomycetes</taxon>
        <taxon>Rhizophydiales</taxon>
        <taxon>Terramycetaceae</taxon>
        <taxon>Boothiomyces</taxon>
    </lineage>
</organism>
<dbReference type="GO" id="GO:0003777">
    <property type="term" value="F:microtubule motor activity"/>
    <property type="evidence" value="ECO:0007669"/>
    <property type="project" value="InterPro"/>
</dbReference>
<evidence type="ECO:0000259" key="7">
    <source>
        <dbReference type="PROSITE" id="PS50067"/>
    </source>
</evidence>
<sequence length="1283" mass="144917">MAIVWIAATLGSKHSCKKLTKKEVNSVDVEKACEFIVSPPEPLALRLTSNLLIGVTRVHHQQAELLYCSQNEFGSFSQEFASIGSFSVDMSSALSARSQHLLETPISRNSLAVPSQREDYGVLELGEGFNLFDDLNPSEFVPDVDIFENIDLNVPKSNIFEDESFNVQMENPFMLPNRRLEPKAVVDDPNPEKPGIKRKRLIAVMDDAVTLTREQMEEMRKSTELELQNNPIKIRRKELSIIPPYFHLDLNVVPMPKYFNPKWASAWSDLTATCKLPQQYGPEMLKSRMSPEPEVARANSDRRSDLPWHQNFPSSAVSKQSASYSNASPINLNIPSFEFSRLIGDDMNFKKQLHDERSSSRTVKEKTPLNNLRKAFSQSLDSFTRAFANLGKKEPKRSSTQTVVTEVKESNFISSLKIRSTKKLPTPVGDLPKGNQIFKYPGFRDSQEIEPDYLQEGPKIAKTKPTIKGFALQTQISLKTVVDKQETIIELESKAEPRADVKLDEPFQIDKESKILSEQDTSVNLTLLNSDGTESEKSKAIEPVDDDYDPTESDEEKRKRYKGKLMNGTAKITLEFTDKYILGDMLGDGAFGFVFTAITKETGVEVAVKFIMRSKIYGEGWVKEGDVILPAEVATLRKLRHPNIIKYIEHITDEHYILLVTELHGTPWDASNLELTPARNPGIKFKFKPYATKYRSRTSSDLFECIDAHNEIKPPIAKKLFAQIILACDYLHSNGLVHRDIKDENIVVDASYTIKMIDFGSASAIPTKKKDYFTRYNGTPHFASPEIVQGYSYRGPEAEIWALGVLLYTIVFGENPFHGNDDILAYNGRPTYPRRTTPELENLIDNMLHPDPKRRFSLQRVKDHPWLRDVLAESQVFEHIRPVIDQVMLGKNATVFAYGQTGSGKTHTMNGSKTEQGIIPRTVQALLGQLNVNISMSASYLEIYNEKIYDLLSINTTNLDLRETSNKEIVVAGITRVALKTIEDFNLYHQKALKQRSTAETKLNESSSRSHFILQLNILQKRKDIELNSKLHLIDLAGSEDNKRTGNSGQRMNESCAINKSLFVLGQVVEDKKEDFNSRLEALSEWKKTKASTKRLSSESQNAIPSAKRARLSAESNNSISFTGSVLGTQEFEDKVNMIVEQRIKSILEKNNLTKKLQKTKKVLEGKLKKESVNKENTLSNINDMEANKKISKSDTSQIIKVDTKDNHDLDALKNSTTNSMLHILNHGNMKSIMTLKMIGKKRAEAILEAREKDGIFAELNDLERAGLKQSQISSIFKANMEI</sequence>
<evidence type="ECO:0000259" key="6">
    <source>
        <dbReference type="PROSITE" id="PS50011"/>
    </source>
</evidence>
<dbReference type="InterPro" id="IPR000719">
    <property type="entry name" value="Prot_kinase_dom"/>
</dbReference>
<dbReference type="SUPFAM" id="SSF52540">
    <property type="entry name" value="P-loop containing nucleoside triphosphate hydrolases"/>
    <property type="match status" value="1"/>
</dbReference>
<dbReference type="InterPro" id="IPR017441">
    <property type="entry name" value="Protein_kinase_ATP_BS"/>
</dbReference>
<feature type="domain" description="Kinesin motor" evidence="7">
    <location>
        <begin position="829"/>
        <end position="1070"/>
    </location>
</feature>
<dbReference type="PROSITE" id="PS00411">
    <property type="entry name" value="KINESIN_MOTOR_1"/>
    <property type="match status" value="1"/>
</dbReference>
<dbReference type="PROSITE" id="PS00108">
    <property type="entry name" value="PROTEIN_KINASE_ST"/>
    <property type="match status" value="1"/>
</dbReference>
<dbReference type="GO" id="GO:0007018">
    <property type="term" value="P:microtubule-based movement"/>
    <property type="evidence" value="ECO:0007669"/>
    <property type="project" value="InterPro"/>
</dbReference>
<evidence type="ECO:0000256" key="2">
    <source>
        <dbReference type="ARBA" id="ARBA00022840"/>
    </source>
</evidence>
<feature type="region of interest" description="Disordered" evidence="5">
    <location>
        <begin position="527"/>
        <end position="560"/>
    </location>
</feature>
<accession>A0AAD5UNJ0</accession>
<dbReference type="Gene3D" id="3.40.850.10">
    <property type="entry name" value="Kinesin motor domain"/>
    <property type="match status" value="1"/>
</dbReference>
<dbReference type="InterPro" id="IPR011009">
    <property type="entry name" value="Kinase-like_dom_sf"/>
</dbReference>
<name>A0AAD5UNJ0_9FUNG</name>
<comment type="caution">
    <text evidence="8">The sequence shown here is derived from an EMBL/GenBank/DDBJ whole genome shotgun (WGS) entry which is preliminary data.</text>
</comment>
<dbReference type="InterPro" id="IPR036961">
    <property type="entry name" value="Kinesin_motor_dom_sf"/>
</dbReference>
<keyword evidence="3" id="KW-0505">Motor protein</keyword>
<dbReference type="GO" id="GO:0035556">
    <property type="term" value="P:intracellular signal transduction"/>
    <property type="evidence" value="ECO:0007669"/>
    <property type="project" value="TreeGrafter"/>
</dbReference>
<dbReference type="Pfam" id="PF04825">
    <property type="entry name" value="Rad21_Rec8_N"/>
    <property type="match status" value="1"/>
</dbReference>
<keyword evidence="2 3" id="KW-0067">ATP-binding</keyword>
<dbReference type="GO" id="GO:0005829">
    <property type="term" value="C:cytosol"/>
    <property type="evidence" value="ECO:0007669"/>
    <property type="project" value="TreeGrafter"/>
</dbReference>
<evidence type="ECO:0000313" key="8">
    <source>
        <dbReference type="EMBL" id="KAJ3262104.1"/>
    </source>
</evidence>
<feature type="domain" description="Protein kinase" evidence="6">
    <location>
        <begin position="580"/>
        <end position="867"/>
    </location>
</feature>
<dbReference type="Pfam" id="PF00069">
    <property type="entry name" value="Pkinase"/>
    <property type="match status" value="2"/>
</dbReference>
<dbReference type="InterPro" id="IPR006910">
    <property type="entry name" value="Rad21_Rec8_N"/>
</dbReference>
<dbReference type="InterPro" id="IPR001752">
    <property type="entry name" value="Kinesin_motor_dom"/>
</dbReference>
<dbReference type="EMBL" id="JADGKB010000003">
    <property type="protein sequence ID" value="KAJ3262104.1"/>
    <property type="molecule type" value="Genomic_DNA"/>
</dbReference>
<feature type="compositionally biased region" description="Acidic residues" evidence="5">
    <location>
        <begin position="543"/>
        <end position="554"/>
    </location>
</feature>
<dbReference type="GO" id="GO:0005634">
    <property type="term" value="C:nucleus"/>
    <property type="evidence" value="ECO:0007669"/>
    <property type="project" value="TreeGrafter"/>
</dbReference>
<dbReference type="GO" id="GO:0008017">
    <property type="term" value="F:microtubule binding"/>
    <property type="evidence" value="ECO:0007669"/>
    <property type="project" value="InterPro"/>
</dbReference>
<keyword evidence="9" id="KW-1185">Reference proteome</keyword>
<dbReference type="PANTHER" id="PTHR24346">
    <property type="entry name" value="MAP/MICROTUBULE AFFINITY-REGULATING KINASE"/>
    <property type="match status" value="1"/>
</dbReference>
<dbReference type="SMART" id="SM00129">
    <property type="entry name" value="KISc"/>
    <property type="match status" value="1"/>
</dbReference>
<dbReference type="PANTHER" id="PTHR24346:SF72">
    <property type="entry name" value="CAMK PROTEIN KINASE"/>
    <property type="match status" value="1"/>
</dbReference>
<comment type="similarity">
    <text evidence="3">Belongs to the TRAFAC class myosin-kinesin ATPase superfamily. Kinesin family.</text>
</comment>
<keyword evidence="1 3" id="KW-0547">Nucleotide-binding</keyword>